<keyword evidence="2" id="KW-1185">Reference proteome</keyword>
<evidence type="ECO:0000313" key="2">
    <source>
        <dbReference type="Proteomes" id="UP001220022"/>
    </source>
</evidence>
<name>A0ABT5Z3D5_9ACTN</name>
<sequence length="190" mass="20152">MLGVDFEARPGLLQHLRDVPLGHTLLNPSRQDLRCRAGLARAGVEVDRLVGGEEEHPGLLKAVLDLGGEVGAPGDPLDGLADHHIEAAVRASCLVQQVLDASVPRDRDLELLVRMATASGGQVHAAGFDVVEVCDDHGIVGEHLLAVAQLARQGQGWVLLVVCGGAPRKRDEDQLVLGVHLWLCRAVPPA</sequence>
<proteinExistence type="predicted"/>
<comment type="caution">
    <text evidence="1">The sequence shown here is derived from an EMBL/GenBank/DDBJ whole genome shotgun (WGS) entry which is preliminary data.</text>
</comment>
<reference evidence="1 2" key="1">
    <citation type="submission" date="2023-03" db="EMBL/GenBank/DDBJ databases">
        <title>Draft genome sequence of type strain Streptomyces ferralitis JCM 14344.</title>
        <authorList>
            <person name="Klaysubun C."/>
            <person name="Duangmal K."/>
        </authorList>
    </citation>
    <scope>NUCLEOTIDE SEQUENCE [LARGE SCALE GENOMIC DNA]</scope>
    <source>
        <strain evidence="1 2">JCM 14344</strain>
    </source>
</reference>
<accession>A0ABT5Z3D5</accession>
<protein>
    <submittedName>
        <fullName evidence="1">Uncharacterized protein</fullName>
    </submittedName>
</protein>
<evidence type="ECO:0000313" key="1">
    <source>
        <dbReference type="EMBL" id="MDF2258334.1"/>
    </source>
</evidence>
<dbReference type="Proteomes" id="UP001220022">
    <property type="component" value="Unassembled WGS sequence"/>
</dbReference>
<dbReference type="EMBL" id="JARHTQ010000015">
    <property type="protein sequence ID" value="MDF2258334.1"/>
    <property type="molecule type" value="Genomic_DNA"/>
</dbReference>
<dbReference type="RefSeq" id="WP_275817251.1">
    <property type="nucleotide sequence ID" value="NZ_BAAANM010000007.1"/>
</dbReference>
<gene>
    <name evidence="1" type="ORF">P2L57_22225</name>
</gene>
<organism evidence="1 2">
    <name type="scientific">Streptantibioticus ferralitis</name>
    <dbReference type="NCBI Taxonomy" id="236510"/>
    <lineage>
        <taxon>Bacteria</taxon>
        <taxon>Bacillati</taxon>
        <taxon>Actinomycetota</taxon>
        <taxon>Actinomycetes</taxon>
        <taxon>Kitasatosporales</taxon>
        <taxon>Streptomycetaceae</taxon>
        <taxon>Streptantibioticus</taxon>
    </lineage>
</organism>